<proteinExistence type="predicted"/>
<dbReference type="Pfam" id="PF01522">
    <property type="entry name" value="Polysacc_deac_1"/>
    <property type="match status" value="1"/>
</dbReference>
<dbReference type="SUPFAM" id="SSF88713">
    <property type="entry name" value="Glycoside hydrolase/deacetylase"/>
    <property type="match status" value="1"/>
</dbReference>
<protein>
    <recommendedName>
        <fullName evidence="1">NodB homology domain-containing protein</fullName>
    </recommendedName>
</protein>
<evidence type="ECO:0000313" key="2">
    <source>
        <dbReference type="EMBL" id="RAP73683.1"/>
    </source>
</evidence>
<dbReference type="GO" id="GO:0016810">
    <property type="term" value="F:hydrolase activity, acting on carbon-nitrogen (but not peptide) bonds"/>
    <property type="evidence" value="ECO:0007669"/>
    <property type="project" value="InterPro"/>
</dbReference>
<name>A0A328TVY7_9BACL</name>
<comment type="caution">
    <text evidence="2">The sequence shown here is derived from an EMBL/GenBank/DDBJ whole genome shotgun (WGS) entry which is preliminary data.</text>
</comment>
<dbReference type="AlphaFoldDB" id="A0A328TVY7"/>
<sequence>MAKLLIGYDVEAMDERTDRFLKKAMQVHAELRSPASMFIVGKTLERNAEQCRKAAEEGWLEFHQHTYSHVLLKTVVQENEEGIQVFPGVSFEQAKADILQGQKALKDILGISCTGLTAPYNYYRGLGDRLDLLEVLRECGIKIIRSAGRNERDWQPVPLQWQPYFYAPQGYPELLECPLHGWQDCIAREQLGWENVAGYVEWLKRDIDEAVRLDLDFVYCSHDWSSLACDPELTHIRAMIAYAKERGMELMSYSDYYAFKTSQAASISQE</sequence>
<dbReference type="Proteomes" id="UP000249260">
    <property type="component" value="Unassembled WGS sequence"/>
</dbReference>
<evidence type="ECO:0000313" key="3">
    <source>
        <dbReference type="Proteomes" id="UP000249260"/>
    </source>
</evidence>
<dbReference type="OrthoDB" id="2548907at2"/>
<organism evidence="2 3">
    <name type="scientific">Paenibacillus montanisoli</name>
    <dbReference type="NCBI Taxonomy" id="2081970"/>
    <lineage>
        <taxon>Bacteria</taxon>
        <taxon>Bacillati</taxon>
        <taxon>Bacillota</taxon>
        <taxon>Bacilli</taxon>
        <taxon>Bacillales</taxon>
        <taxon>Paenibacillaceae</taxon>
        <taxon>Paenibacillus</taxon>
    </lineage>
</organism>
<keyword evidence="3" id="KW-1185">Reference proteome</keyword>
<reference evidence="2 3" key="1">
    <citation type="submission" date="2018-06" db="EMBL/GenBank/DDBJ databases">
        <title>Paenibacillus montanisoli sp. nov., isolated from mountain area soil.</title>
        <authorList>
            <person name="Wu M."/>
        </authorList>
    </citation>
    <scope>NUCLEOTIDE SEQUENCE [LARGE SCALE GENOMIC DNA]</scope>
    <source>
        <strain evidence="2 3">RA17</strain>
    </source>
</reference>
<gene>
    <name evidence="2" type="ORF">DL346_25790</name>
</gene>
<feature type="domain" description="NodB homology" evidence="1">
    <location>
        <begin position="18"/>
        <end position="124"/>
    </location>
</feature>
<accession>A0A328TVY7</accession>
<dbReference type="InterPro" id="IPR011330">
    <property type="entry name" value="Glyco_hydro/deAcase_b/a-brl"/>
</dbReference>
<dbReference type="RefSeq" id="WP_112885266.1">
    <property type="nucleotide sequence ID" value="NZ_QLUW01000006.1"/>
</dbReference>
<dbReference type="Gene3D" id="3.20.20.370">
    <property type="entry name" value="Glycoside hydrolase/deacetylase"/>
    <property type="match status" value="1"/>
</dbReference>
<evidence type="ECO:0000259" key="1">
    <source>
        <dbReference type="Pfam" id="PF01522"/>
    </source>
</evidence>
<dbReference type="InterPro" id="IPR002509">
    <property type="entry name" value="NODB_dom"/>
</dbReference>
<dbReference type="GO" id="GO:0005975">
    <property type="term" value="P:carbohydrate metabolic process"/>
    <property type="evidence" value="ECO:0007669"/>
    <property type="project" value="InterPro"/>
</dbReference>
<dbReference type="EMBL" id="QLUW01000006">
    <property type="protein sequence ID" value="RAP73683.1"/>
    <property type="molecule type" value="Genomic_DNA"/>
</dbReference>